<comment type="caution">
    <text evidence="1">The sequence shown here is derived from an EMBL/GenBank/DDBJ whole genome shotgun (WGS) entry which is preliminary data.</text>
</comment>
<gene>
    <name evidence="1" type="ORF">DHETER_LOCUS4583</name>
</gene>
<evidence type="ECO:0000313" key="2">
    <source>
        <dbReference type="Proteomes" id="UP000789702"/>
    </source>
</evidence>
<evidence type="ECO:0000313" key="1">
    <source>
        <dbReference type="EMBL" id="CAG8535946.1"/>
    </source>
</evidence>
<keyword evidence="2" id="KW-1185">Reference proteome</keyword>
<sequence>AIATGYNRTPKGIKNCIEDNCKSCKGENKNYCKCIHTEENALMIAIKH</sequence>
<accession>A0ACA9LQ70</accession>
<organism evidence="1 2">
    <name type="scientific">Dentiscutata heterogama</name>
    <dbReference type="NCBI Taxonomy" id="1316150"/>
    <lineage>
        <taxon>Eukaryota</taxon>
        <taxon>Fungi</taxon>
        <taxon>Fungi incertae sedis</taxon>
        <taxon>Mucoromycota</taxon>
        <taxon>Glomeromycotina</taxon>
        <taxon>Glomeromycetes</taxon>
        <taxon>Diversisporales</taxon>
        <taxon>Gigasporaceae</taxon>
        <taxon>Dentiscutata</taxon>
    </lineage>
</organism>
<dbReference type="EMBL" id="CAJVPU010004629">
    <property type="protein sequence ID" value="CAG8535946.1"/>
    <property type="molecule type" value="Genomic_DNA"/>
</dbReference>
<name>A0ACA9LQ70_9GLOM</name>
<proteinExistence type="predicted"/>
<dbReference type="Proteomes" id="UP000789702">
    <property type="component" value="Unassembled WGS sequence"/>
</dbReference>
<feature type="non-terminal residue" evidence="1">
    <location>
        <position position="1"/>
    </location>
</feature>
<reference evidence="1" key="1">
    <citation type="submission" date="2021-06" db="EMBL/GenBank/DDBJ databases">
        <authorList>
            <person name="Kallberg Y."/>
            <person name="Tangrot J."/>
            <person name="Rosling A."/>
        </authorList>
    </citation>
    <scope>NUCLEOTIDE SEQUENCE</scope>
    <source>
        <strain evidence="1">IL203A</strain>
    </source>
</reference>
<protein>
    <submittedName>
        <fullName evidence="1">11365_t:CDS:1</fullName>
    </submittedName>
</protein>